<dbReference type="AlphaFoldDB" id="A0AA39NRP3"/>
<proteinExistence type="predicted"/>
<feature type="compositionally biased region" description="Low complexity" evidence="1">
    <location>
        <begin position="291"/>
        <end position="312"/>
    </location>
</feature>
<feature type="compositionally biased region" description="Basic and acidic residues" evidence="1">
    <location>
        <begin position="116"/>
        <end position="126"/>
    </location>
</feature>
<protein>
    <submittedName>
        <fullName evidence="2">Uncharacterized protein</fullName>
    </submittedName>
</protein>
<feature type="region of interest" description="Disordered" evidence="1">
    <location>
        <begin position="291"/>
        <end position="336"/>
    </location>
</feature>
<dbReference type="EMBL" id="JAUEPS010000001">
    <property type="protein sequence ID" value="KAK0470273.1"/>
    <property type="molecule type" value="Genomic_DNA"/>
</dbReference>
<feature type="compositionally biased region" description="Basic and acidic residues" evidence="1">
    <location>
        <begin position="202"/>
        <end position="212"/>
    </location>
</feature>
<name>A0AA39NRP3_ARMTA</name>
<evidence type="ECO:0000313" key="3">
    <source>
        <dbReference type="Proteomes" id="UP001175211"/>
    </source>
</evidence>
<accession>A0AA39NRP3</accession>
<reference evidence="2" key="1">
    <citation type="submission" date="2023-06" db="EMBL/GenBank/DDBJ databases">
        <authorList>
            <consortium name="Lawrence Berkeley National Laboratory"/>
            <person name="Ahrendt S."/>
            <person name="Sahu N."/>
            <person name="Indic B."/>
            <person name="Wong-Bajracharya J."/>
            <person name="Merenyi Z."/>
            <person name="Ke H.-M."/>
            <person name="Monk M."/>
            <person name="Kocsube S."/>
            <person name="Drula E."/>
            <person name="Lipzen A."/>
            <person name="Balint B."/>
            <person name="Henrissat B."/>
            <person name="Andreopoulos B."/>
            <person name="Martin F.M."/>
            <person name="Harder C.B."/>
            <person name="Rigling D."/>
            <person name="Ford K.L."/>
            <person name="Foster G.D."/>
            <person name="Pangilinan J."/>
            <person name="Papanicolaou A."/>
            <person name="Barry K."/>
            <person name="LaButti K."/>
            <person name="Viragh M."/>
            <person name="Koriabine M."/>
            <person name="Yan M."/>
            <person name="Riley R."/>
            <person name="Champramary S."/>
            <person name="Plett K.L."/>
            <person name="Tsai I.J."/>
            <person name="Slot J."/>
            <person name="Sipos G."/>
            <person name="Plett J."/>
            <person name="Nagy L.G."/>
            <person name="Grigoriev I.V."/>
        </authorList>
    </citation>
    <scope>NUCLEOTIDE SEQUENCE</scope>
    <source>
        <strain evidence="2">CCBAS 213</strain>
    </source>
</reference>
<feature type="region of interest" description="Disordered" evidence="1">
    <location>
        <begin position="106"/>
        <end position="231"/>
    </location>
</feature>
<dbReference type="Proteomes" id="UP001175211">
    <property type="component" value="Unassembled WGS sequence"/>
</dbReference>
<dbReference type="GeneID" id="85348917"/>
<comment type="caution">
    <text evidence="2">The sequence shown here is derived from an EMBL/GenBank/DDBJ whole genome shotgun (WGS) entry which is preliminary data.</text>
</comment>
<dbReference type="RefSeq" id="XP_060340066.1">
    <property type="nucleotide sequence ID" value="XM_060465369.1"/>
</dbReference>
<feature type="compositionally biased region" description="Polar residues" evidence="1">
    <location>
        <begin position="325"/>
        <end position="336"/>
    </location>
</feature>
<sequence>MADEFFIGVEPFLFKICGGPVPQYYENTNKRLQDLANVYAGGPRADPHIHAAWRLYYHVVKLRDMLDDEDFRTRMRLLHSAPYEMLDVRGSVLRWRKLKEDAKRWNNADGPGSLKRIGDEARRQEQEEGDLYASDEDVQLQRKEDAYVSGDEDDNVGDVDMGGRKTARAAPRRAIPLDPLDSTKGSDDKGLSRATRSRGKRPRTEAPEIDKAHPKKKPYLNGRLTSQDVKRLPPLEREKYLMSLPGLSKSRTRCERCEEFNLTCFFPAVTSANPNPACIQCRSRCRGCSARKAGSSSAAPSSSTSSQAQSRADTPESEVELEEGQTASSSGVKDAF</sequence>
<keyword evidence="3" id="KW-1185">Reference proteome</keyword>
<gene>
    <name evidence="2" type="ORF">EV420DRAFT_102491</name>
</gene>
<evidence type="ECO:0000313" key="2">
    <source>
        <dbReference type="EMBL" id="KAK0470273.1"/>
    </source>
</evidence>
<organism evidence="2 3">
    <name type="scientific">Armillaria tabescens</name>
    <name type="common">Ringless honey mushroom</name>
    <name type="synonym">Agaricus tabescens</name>
    <dbReference type="NCBI Taxonomy" id="1929756"/>
    <lineage>
        <taxon>Eukaryota</taxon>
        <taxon>Fungi</taxon>
        <taxon>Dikarya</taxon>
        <taxon>Basidiomycota</taxon>
        <taxon>Agaricomycotina</taxon>
        <taxon>Agaricomycetes</taxon>
        <taxon>Agaricomycetidae</taxon>
        <taxon>Agaricales</taxon>
        <taxon>Marasmiineae</taxon>
        <taxon>Physalacriaceae</taxon>
        <taxon>Desarmillaria</taxon>
    </lineage>
</organism>
<feature type="compositionally biased region" description="Acidic residues" evidence="1">
    <location>
        <begin position="127"/>
        <end position="138"/>
    </location>
</feature>
<evidence type="ECO:0000256" key="1">
    <source>
        <dbReference type="SAM" id="MobiDB-lite"/>
    </source>
</evidence>